<accession>A0A6J4MB97</accession>
<dbReference type="Gene3D" id="3.30.1360.120">
    <property type="entry name" value="Probable tRNA modification gtpase trme, domain 1"/>
    <property type="match status" value="1"/>
</dbReference>
<evidence type="ECO:0000259" key="4">
    <source>
        <dbReference type="Pfam" id="PF08669"/>
    </source>
</evidence>
<name>A0A6J4MB97_9ACTN</name>
<evidence type="ECO:0000313" key="6">
    <source>
        <dbReference type="EMBL" id="CAA9353688.1"/>
    </source>
</evidence>
<dbReference type="InterPro" id="IPR027266">
    <property type="entry name" value="TrmE/GcvT-like"/>
</dbReference>
<dbReference type="Gene3D" id="3.30.9.10">
    <property type="entry name" value="D-Amino Acid Oxidase, subunit A, domain 2"/>
    <property type="match status" value="1"/>
</dbReference>
<dbReference type="SUPFAM" id="SSF103025">
    <property type="entry name" value="Folate-binding domain"/>
    <property type="match status" value="1"/>
</dbReference>
<evidence type="ECO:0000259" key="2">
    <source>
        <dbReference type="Pfam" id="PF01266"/>
    </source>
</evidence>
<dbReference type="EMBL" id="CADCUH010000143">
    <property type="protein sequence ID" value="CAA9353688.1"/>
    <property type="molecule type" value="Genomic_DNA"/>
</dbReference>
<dbReference type="Pfam" id="PF01266">
    <property type="entry name" value="DAO"/>
    <property type="match status" value="1"/>
</dbReference>
<dbReference type="InterPro" id="IPR029043">
    <property type="entry name" value="GcvT/YgfZ_C"/>
</dbReference>
<dbReference type="InterPro" id="IPR006222">
    <property type="entry name" value="GCVT_N"/>
</dbReference>
<dbReference type="Pfam" id="PF08669">
    <property type="entry name" value="GCV_T_C"/>
    <property type="match status" value="1"/>
</dbReference>
<dbReference type="Gene3D" id="2.40.30.110">
    <property type="entry name" value="Aminomethyltransferase beta-barrel domains"/>
    <property type="match status" value="1"/>
</dbReference>
<evidence type="ECO:0000259" key="3">
    <source>
        <dbReference type="Pfam" id="PF01571"/>
    </source>
</evidence>
<evidence type="ECO:0000256" key="1">
    <source>
        <dbReference type="ARBA" id="ARBA00008609"/>
    </source>
</evidence>
<feature type="domain" description="FAD dependent oxidoreductase central" evidence="5">
    <location>
        <begin position="370"/>
        <end position="425"/>
    </location>
</feature>
<dbReference type="Pfam" id="PF16350">
    <property type="entry name" value="FAO_M"/>
    <property type="match status" value="1"/>
</dbReference>
<protein>
    <submittedName>
        <fullName evidence="6">Sarcosine dehydrogenase</fullName>
        <ecNumber evidence="6">1.5.8.3</ecNumber>
    </submittedName>
</protein>
<dbReference type="SUPFAM" id="SSF101790">
    <property type="entry name" value="Aminomethyltransferase beta-barrel domain"/>
    <property type="match status" value="1"/>
</dbReference>
<dbReference type="EC" id="1.5.8.3" evidence="6"/>
<comment type="similarity">
    <text evidence="1">Belongs to the GcvT family.</text>
</comment>
<feature type="domain" description="Aminomethyltransferase C-terminal" evidence="4">
    <location>
        <begin position="725"/>
        <end position="810"/>
    </location>
</feature>
<dbReference type="InterPro" id="IPR006076">
    <property type="entry name" value="FAD-dep_OxRdtase"/>
</dbReference>
<dbReference type="InterPro" id="IPR013977">
    <property type="entry name" value="GcvT_C"/>
</dbReference>
<dbReference type="Pfam" id="PF01571">
    <property type="entry name" value="GCV_T"/>
    <property type="match status" value="1"/>
</dbReference>
<proteinExistence type="inferred from homology"/>
<sequence length="818" mass="88905">MQDTTLPPRAQVVVIGGGVIGCSVAYHLTQRGTTDVLLLEQNTLTSGTTWHAAGLVTQARPTRGTREVVRRSLEVFRTLEQVTGLSTGYSETGTLHLALSEARRQELLRQASTSRGSGIRVELLGPEETLEHFPLLSPEGLLCSLYYPDEGRATATDITMSLARGARLGGARLVERVAVTEVHTQDGRATGVSTTAGDVEADVVVNCTGMWARQTGATAGVQHPVQALAHYYVVTDRIEGLPERMPTVKTGDDAAYVKDDTGSLTVGFFEPGSYPWASAGIPDSTGFIHLPEDWDHIGPFYERMTERIPVLADAGIKLFFGGPESFTPDGLYHLGEVPGLRDYYVAAGFNSVGMLSGPGAGAVLADWVVDGHPSIDLPEVDPRRTSLHETNRRFLEQRVTETLDLSYAVHWPFEQRRSARPLRRSVLHGCTAEAGAVFGELQGWERPNWYALPGDDRDEVLTWGRPSWSTRSGEEHEAVRSGVGMFDLSTYGKFLVQGPGATAALQQVCAADVDVASGRIVYTQWLNERGGIEADLTVTRLAEQEYLVLTAPASARRDLDWLRRALAGSDPTATVADVSGNHALVAVMGPGSRRLLQGLTDADLSDTAFGFGASREIDLGLGFVRATRITYVGELGWELLVPHDLAVHVWDTLRDAGREVGLRPAGYHALNSLRLEKAYRSWGHDVSGGDTPLEAGLGFAVAWDKPGGFTGHEALLRQREGGVRRRLVQFALEDPEPLLLHDEPVYRDGQLVGHVTSAAHGHTLGRPVALGWVEAPHAEVPRAWFEQGRYEVEVASRRYGAAASLRPMYDPKSERTKG</sequence>
<dbReference type="AlphaFoldDB" id="A0A6J4MB97"/>
<dbReference type="Gene3D" id="3.30.70.1400">
    <property type="entry name" value="Aminomethyltransferase beta-barrel domains"/>
    <property type="match status" value="1"/>
</dbReference>
<dbReference type="InterPro" id="IPR032503">
    <property type="entry name" value="FAO_M"/>
</dbReference>
<gene>
    <name evidence="6" type="ORF">AVDCRST_MAG36-2156</name>
</gene>
<dbReference type="Gene3D" id="3.50.50.60">
    <property type="entry name" value="FAD/NAD(P)-binding domain"/>
    <property type="match status" value="1"/>
</dbReference>
<dbReference type="SUPFAM" id="SSF54373">
    <property type="entry name" value="FAD-linked reductases, C-terminal domain"/>
    <property type="match status" value="1"/>
</dbReference>
<dbReference type="SUPFAM" id="SSF51905">
    <property type="entry name" value="FAD/NAD(P)-binding domain"/>
    <property type="match status" value="1"/>
</dbReference>
<feature type="domain" description="FAD dependent oxidoreductase" evidence="2">
    <location>
        <begin position="12"/>
        <end position="367"/>
    </location>
</feature>
<organism evidence="6">
    <name type="scientific">uncultured Nocardioidaceae bacterium</name>
    <dbReference type="NCBI Taxonomy" id="253824"/>
    <lineage>
        <taxon>Bacteria</taxon>
        <taxon>Bacillati</taxon>
        <taxon>Actinomycetota</taxon>
        <taxon>Actinomycetes</taxon>
        <taxon>Propionibacteriales</taxon>
        <taxon>Nocardioidaceae</taxon>
        <taxon>environmental samples</taxon>
    </lineage>
</organism>
<dbReference type="PANTHER" id="PTHR43757">
    <property type="entry name" value="AMINOMETHYLTRANSFERASE"/>
    <property type="match status" value="1"/>
</dbReference>
<reference evidence="6" key="1">
    <citation type="submission" date="2020-02" db="EMBL/GenBank/DDBJ databases">
        <authorList>
            <person name="Meier V. D."/>
        </authorList>
    </citation>
    <scope>NUCLEOTIDE SEQUENCE</scope>
    <source>
        <strain evidence="6">AVDCRST_MAG36</strain>
    </source>
</reference>
<keyword evidence="6" id="KW-0560">Oxidoreductase</keyword>
<dbReference type="InterPro" id="IPR028896">
    <property type="entry name" value="GcvT/YgfZ/DmdA"/>
</dbReference>
<dbReference type="InterPro" id="IPR036188">
    <property type="entry name" value="FAD/NAD-bd_sf"/>
</dbReference>
<dbReference type="GO" id="GO:0008480">
    <property type="term" value="F:sarcosine dehydrogenase activity"/>
    <property type="evidence" value="ECO:0007669"/>
    <property type="project" value="UniProtKB-EC"/>
</dbReference>
<dbReference type="PANTHER" id="PTHR43757:SF15">
    <property type="entry name" value="PYRUVATE DEHYDROGENASE PHOSPHATASE REGULATORY SUBUNIT, MITOCHONDRIAL-LIKE"/>
    <property type="match status" value="1"/>
</dbReference>
<feature type="domain" description="GCVT N-terminal" evidence="3">
    <location>
        <begin position="427"/>
        <end position="705"/>
    </location>
</feature>
<evidence type="ECO:0000259" key="5">
    <source>
        <dbReference type="Pfam" id="PF16350"/>
    </source>
</evidence>